<feature type="region of interest" description="Disordered" evidence="5">
    <location>
        <begin position="1"/>
        <end position="31"/>
    </location>
</feature>
<feature type="transmembrane region" description="Helical" evidence="6">
    <location>
        <begin position="396"/>
        <end position="413"/>
    </location>
</feature>
<feature type="transmembrane region" description="Helical" evidence="6">
    <location>
        <begin position="362"/>
        <end position="384"/>
    </location>
</feature>
<proteinExistence type="predicted"/>
<dbReference type="PANTHER" id="PTHR24064">
    <property type="entry name" value="SOLUTE CARRIER FAMILY 22 MEMBER"/>
    <property type="match status" value="1"/>
</dbReference>
<comment type="caution">
    <text evidence="8">The sequence shown here is derived from an EMBL/GenBank/DDBJ whole genome shotgun (WGS) entry which is preliminary data.</text>
</comment>
<evidence type="ECO:0000259" key="7">
    <source>
        <dbReference type="PROSITE" id="PS50850"/>
    </source>
</evidence>
<evidence type="ECO:0000256" key="6">
    <source>
        <dbReference type="SAM" id="Phobius"/>
    </source>
</evidence>
<dbReference type="InterPro" id="IPR011701">
    <property type="entry name" value="MFS"/>
</dbReference>
<dbReference type="PROSITE" id="PS00216">
    <property type="entry name" value="SUGAR_TRANSPORT_1"/>
    <property type="match status" value="1"/>
</dbReference>
<feature type="transmembrane region" description="Helical" evidence="6">
    <location>
        <begin position="165"/>
        <end position="183"/>
    </location>
</feature>
<dbReference type="Gene3D" id="1.20.1250.20">
    <property type="entry name" value="MFS general substrate transporter like domains"/>
    <property type="match status" value="1"/>
</dbReference>
<feature type="transmembrane region" description="Helical" evidence="6">
    <location>
        <begin position="488"/>
        <end position="512"/>
    </location>
</feature>
<feature type="transmembrane region" description="Helical" evidence="6">
    <location>
        <begin position="141"/>
        <end position="158"/>
    </location>
</feature>
<dbReference type="InterPro" id="IPR005829">
    <property type="entry name" value="Sugar_transporter_CS"/>
</dbReference>
<dbReference type="GO" id="GO:0022857">
    <property type="term" value="F:transmembrane transporter activity"/>
    <property type="evidence" value="ECO:0007669"/>
    <property type="project" value="InterPro"/>
</dbReference>
<evidence type="ECO:0000256" key="5">
    <source>
        <dbReference type="SAM" id="MobiDB-lite"/>
    </source>
</evidence>
<evidence type="ECO:0000256" key="3">
    <source>
        <dbReference type="ARBA" id="ARBA00022989"/>
    </source>
</evidence>
<dbReference type="Pfam" id="PF07690">
    <property type="entry name" value="MFS_1"/>
    <property type="match status" value="1"/>
</dbReference>
<feature type="transmembrane region" description="Helical" evidence="6">
    <location>
        <begin position="459"/>
        <end position="482"/>
    </location>
</feature>
<gene>
    <name evidence="8" type="ORF">WJX72_004006</name>
</gene>
<sequence>MHTTGGKPELAKASENPRKSRSQANPPLHKGLSLQAGLNGACDTQEMELLDTEFLDDVLGNDPRAKTKLTKPEQPISTMRHSLLAVLFWVKAWSVPGMGMFCQGYFVFSISNLSAVFKEDRPACFKTFQECTAGLVQSQTYAQFGTIILGMLLLGYVVDQAGRRRAAIVTASIMFVGGLLLAASSGPTAIGFVVMFIISQIVFGFGVGGEYEVAASIACERAEANRVLRHRRGEMVIATFTMQGWGAVVSTLVLILFLLAVDSSANPNYDVAWRLTYVVGLLPLAYLIYFRLRHLTESKMWKKSHGKNFDAREVQLLWAHYWPRLTGAALAWFFWDVSFYGTRLFQSNFIWVMHPQAGLIEVLLWTLLSAVVPIFGYYAAAFVVDRQWMGRVRLQIVGFAMCFILYLMCSWGYEQLIQPENIKSFMFLFYFAAFWGQFGPNTTTFLLAAETVPTPVRGLAIGIAAATGKLGALLAAVLYHHITIKNAYFVSAFANLAGLLITLVFMPNLVGLSLREMDRRWKYLMQGKGSEYCGEALNPRCLSNWENLRGLGTGYSADRDARMKMNERKEAVIARVNHNIA</sequence>
<evidence type="ECO:0000256" key="1">
    <source>
        <dbReference type="ARBA" id="ARBA00004141"/>
    </source>
</evidence>
<dbReference type="EMBL" id="JALJOR010000016">
    <property type="protein sequence ID" value="KAK9805181.1"/>
    <property type="molecule type" value="Genomic_DNA"/>
</dbReference>
<dbReference type="Proteomes" id="UP001489004">
    <property type="component" value="Unassembled WGS sequence"/>
</dbReference>
<dbReference type="InterPro" id="IPR020846">
    <property type="entry name" value="MFS_dom"/>
</dbReference>
<feature type="transmembrane region" description="Helical" evidence="6">
    <location>
        <begin position="321"/>
        <end position="342"/>
    </location>
</feature>
<evidence type="ECO:0000313" key="9">
    <source>
        <dbReference type="Proteomes" id="UP001489004"/>
    </source>
</evidence>
<keyword evidence="4 6" id="KW-0472">Membrane</keyword>
<feature type="compositionally biased region" description="Basic and acidic residues" evidence="5">
    <location>
        <begin position="9"/>
        <end position="18"/>
    </location>
</feature>
<feature type="domain" description="Major facilitator superfamily (MFS) profile" evidence="7">
    <location>
        <begin position="92"/>
        <end position="510"/>
    </location>
</feature>
<reference evidence="8 9" key="1">
    <citation type="journal article" date="2024" name="Nat. Commun.">
        <title>Phylogenomics reveals the evolutionary origins of lichenization in chlorophyte algae.</title>
        <authorList>
            <person name="Puginier C."/>
            <person name="Libourel C."/>
            <person name="Otte J."/>
            <person name="Skaloud P."/>
            <person name="Haon M."/>
            <person name="Grisel S."/>
            <person name="Petersen M."/>
            <person name="Berrin J.G."/>
            <person name="Delaux P.M."/>
            <person name="Dal Grande F."/>
            <person name="Keller J."/>
        </authorList>
    </citation>
    <scope>NUCLEOTIDE SEQUENCE [LARGE SCALE GENOMIC DNA]</scope>
    <source>
        <strain evidence="8 9">SAG 2043</strain>
    </source>
</reference>
<name>A0AAW1P661_9CHLO</name>
<feature type="transmembrane region" description="Helical" evidence="6">
    <location>
        <begin position="425"/>
        <end position="447"/>
    </location>
</feature>
<comment type="subcellular location">
    <subcellularLocation>
        <location evidence="1">Membrane</location>
        <topology evidence="1">Multi-pass membrane protein</topology>
    </subcellularLocation>
</comment>
<organism evidence="8 9">
    <name type="scientific">[Myrmecia] bisecta</name>
    <dbReference type="NCBI Taxonomy" id="41462"/>
    <lineage>
        <taxon>Eukaryota</taxon>
        <taxon>Viridiplantae</taxon>
        <taxon>Chlorophyta</taxon>
        <taxon>core chlorophytes</taxon>
        <taxon>Trebouxiophyceae</taxon>
        <taxon>Trebouxiales</taxon>
        <taxon>Trebouxiaceae</taxon>
        <taxon>Myrmecia</taxon>
    </lineage>
</organism>
<evidence type="ECO:0000256" key="2">
    <source>
        <dbReference type="ARBA" id="ARBA00022692"/>
    </source>
</evidence>
<dbReference type="GO" id="GO:0016020">
    <property type="term" value="C:membrane"/>
    <property type="evidence" value="ECO:0007669"/>
    <property type="project" value="UniProtKB-SubCell"/>
</dbReference>
<feature type="transmembrane region" description="Helical" evidence="6">
    <location>
        <begin position="189"/>
        <end position="214"/>
    </location>
</feature>
<dbReference type="AlphaFoldDB" id="A0AAW1P661"/>
<keyword evidence="3 6" id="KW-1133">Transmembrane helix</keyword>
<dbReference type="InterPro" id="IPR036259">
    <property type="entry name" value="MFS_trans_sf"/>
</dbReference>
<keyword evidence="9" id="KW-1185">Reference proteome</keyword>
<dbReference type="SUPFAM" id="SSF103473">
    <property type="entry name" value="MFS general substrate transporter"/>
    <property type="match status" value="1"/>
</dbReference>
<evidence type="ECO:0000256" key="4">
    <source>
        <dbReference type="ARBA" id="ARBA00023136"/>
    </source>
</evidence>
<dbReference type="PROSITE" id="PS50850">
    <property type="entry name" value="MFS"/>
    <property type="match status" value="1"/>
</dbReference>
<feature type="transmembrane region" description="Helical" evidence="6">
    <location>
        <begin position="235"/>
        <end position="259"/>
    </location>
</feature>
<evidence type="ECO:0000313" key="8">
    <source>
        <dbReference type="EMBL" id="KAK9805181.1"/>
    </source>
</evidence>
<protein>
    <recommendedName>
        <fullName evidence="7">Major facilitator superfamily (MFS) profile domain-containing protein</fullName>
    </recommendedName>
</protein>
<keyword evidence="2 6" id="KW-0812">Transmembrane</keyword>
<feature type="transmembrane region" description="Helical" evidence="6">
    <location>
        <begin position="271"/>
        <end position="292"/>
    </location>
</feature>
<accession>A0AAW1P661</accession>
<feature type="transmembrane region" description="Helical" evidence="6">
    <location>
        <begin position="83"/>
        <end position="108"/>
    </location>
</feature>